<feature type="compositionally biased region" description="Polar residues" evidence="1">
    <location>
        <begin position="200"/>
        <end position="215"/>
    </location>
</feature>
<keyword evidence="5" id="KW-1185">Reference proteome</keyword>
<feature type="region of interest" description="Disordered" evidence="1">
    <location>
        <begin position="410"/>
        <end position="461"/>
    </location>
</feature>
<dbReference type="EMBL" id="QRCT01000012">
    <property type="protein sequence ID" value="RDU24426.1"/>
    <property type="molecule type" value="Genomic_DNA"/>
</dbReference>
<gene>
    <name evidence="4" type="ORF">DWV06_02810</name>
</gene>
<feature type="compositionally biased region" description="Basic and acidic residues" evidence="1">
    <location>
        <begin position="410"/>
        <end position="420"/>
    </location>
</feature>
<feature type="region of interest" description="Disordered" evidence="1">
    <location>
        <begin position="189"/>
        <end position="217"/>
    </location>
</feature>
<name>A0A371AXX6_9FIRM</name>
<keyword evidence="3" id="KW-0732">Signal</keyword>
<proteinExistence type="predicted"/>
<feature type="signal peptide" evidence="3">
    <location>
        <begin position="1"/>
        <end position="27"/>
    </location>
</feature>
<evidence type="ECO:0000256" key="1">
    <source>
        <dbReference type="SAM" id="MobiDB-lite"/>
    </source>
</evidence>
<feature type="compositionally biased region" description="Basic and acidic residues" evidence="1">
    <location>
        <begin position="451"/>
        <end position="460"/>
    </location>
</feature>
<feature type="transmembrane region" description="Helical" evidence="2">
    <location>
        <begin position="468"/>
        <end position="489"/>
    </location>
</feature>
<sequence length="495" mass="54545">MRRKIKRIALLIITNIFVLLQCLPANATDDLVNPMQTYLSIETKLKYENMMQSYQKGYEPIVEDEKVILVLPLKVEKGIKLDSNKLTASIKVNDGTTIPFKMRIYEKVFNLETVKSKSGKSQELYLVTFSLPLDENRINGSYPVNIQTKYKVKGQNVVQDFGLYINIKDGTEAESSSSTDAMRTENNLEVPMSEPAVSLGGNTSDTTGSENQENSGAPKIVVTKCSVSPEKPIAGQEMTFQLVLENKSKMEAKNLKLSFDSELGEIVPVGMQNSIFIDTLKAGGSQTVSFTMKAQEAITKVNQKITLSLKYVDKNGAELTDDQILFVKLGQPISILVDKAVINAEVESGKKTDVTIKVFNTGNTTIKNCMCSLDVDGLTDGGITFIGDIEPGASKQGKITAAVTQKSLGKEGATEDEKYGSTEGTLTVTYEDPSGTSYQEERSVRTKIKKSSKEDSDDKKSVKRSSQWSVSLVIGMLFIYIMTAIVLFIRKKRQP</sequence>
<comment type="caution">
    <text evidence="4">The sequence shown here is derived from an EMBL/GenBank/DDBJ whole genome shotgun (WGS) entry which is preliminary data.</text>
</comment>
<keyword evidence="2" id="KW-0472">Membrane</keyword>
<evidence type="ECO:0000313" key="4">
    <source>
        <dbReference type="EMBL" id="RDU24426.1"/>
    </source>
</evidence>
<protein>
    <recommendedName>
        <fullName evidence="6">CARDB domain-containing protein</fullName>
    </recommendedName>
</protein>
<evidence type="ECO:0008006" key="6">
    <source>
        <dbReference type="Google" id="ProtNLM"/>
    </source>
</evidence>
<feature type="compositionally biased region" description="Polar residues" evidence="1">
    <location>
        <begin position="422"/>
        <end position="438"/>
    </location>
</feature>
<dbReference type="RefSeq" id="WP_115480659.1">
    <property type="nucleotide sequence ID" value="NZ_QRCT01000012.1"/>
</dbReference>
<keyword evidence="2" id="KW-1133">Transmembrane helix</keyword>
<organism evidence="4 5">
    <name type="scientific">Anaerosacchariphilus polymeriproducens</name>
    <dbReference type="NCBI Taxonomy" id="1812858"/>
    <lineage>
        <taxon>Bacteria</taxon>
        <taxon>Bacillati</taxon>
        <taxon>Bacillota</taxon>
        <taxon>Clostridia</taxon>
        <taxon>Lachnospirales</taxon>
        <taxon>Lachnospiraceae</taxon>
        <taxon>Anaerosacchariphilus</taxon>
    </lineage>
</organism>
<reference evidence="4 5" key="1">
    <citation type="submission" date="2018-07" db="EMBL/GenBank/DDBJ databases">
        <title>Anaerosacharophilus polymeroproducens gen. nov. sp. nov., an anaerobic bacterium isolated from salt field.</title>
        <authorList>
            <person name="Kim W."/>
            <person name="Yang S.-H."/>
            <person name="Oh J."/>
            <person name="Lee J.-H."/>
            <person name="Kwon K.K."/>
        </authorList>
    </citation>
    <scope>NUCLEOTIDE SEQUENCE [LARGE SCALE GENOMIC DNA]</scope>
    <source>
        <strain evidence="4 5">MCWD5</strain>
    </source>
</reference>
<evidence type="ECO:0000256" key="3">
    <source>
        <dbReference type="SAM" id="SignalP"/>
    </source>
</evidence>
<accession>A0A371AXX6</accession>
<dbReference type="Gene3D" id="2.60.40.10">
    <property type="entry name" value="Immunoglobulins"/>
    <property type="match status" value="1"/>
</dbReference>
<feature type="chain" id="PRO_5016926496" description="CARDB domain-containing protein" evidence="3">
    <location>
        <begin position="28"/>
        <end position="495"/>
    </location>
</feature>
<keyword evidence="2" id="KW-0812">Transmembrane</keyword>
<dbReference type="PANTHER" id="PTHR35902">
    <property type="entry name" value="S-LAYER DOMAIN-LIKE PROTEIN-RELATED"/>
    <property type="match status" value="1"/>
</dbReference>
<dbReference type="InterPro" id="IPR013783">
    <property type="entry name" value="Ig-like_fold"/>
</dbReference>
<evidence type="ECO:0000256" key="2">
    <source>
        <dbReference type="SAM" id="Phobius"/>
    </source>
</evidence>
<dbReference type="OrthoDB" id="1827276at2"/>
<dbReference type="PANTHER" id="PTHR35902:SF3">
    <property type="entry name" value="NPCBM-ASSOCIATED, NEW3 DOMAIN OF ALPHA-GALACTOSIDASE"/>
    <property type="match status" value="1"/>
</dbReference>
<dbReference type="Proteomes" id="UP000255036">
    <property type="component" value="Unassembled WGS sequence"/>
</dbReference>
<dbReference type="AlphaFoldDB" id="A0A371AXX6"/>
<evidence type="ECO:0000313" key="5">
    <source>
        <dbReference type="Proteomes" id="UP000255036"/>
    </source>
</evidence>